<name>A0AAD2CLF8_9STRA</name>
<dbReference type="AlphaFoldDB" id="A0AAD2CLF8"/>
<evidence type="ECO:0000256" key="1">
    <source>
        <dbReference type="SAM" id="SignalP"/>
    </source>
</evidence>
<sequence>MMKLMKKTVLTLAVICLSTPALTSAFVPVSSSRTTAVAYYAPSSRITATTDKKKLQTTAPFVATKTTQLHERKYQGTNDGTGRGIILQVIVFGITAWLFTIPPEFRRAYLCPADTFCQEEGSCTRECVTPDEWVSGIKDYYKNGGGIKWDFSIDPKTKASNQQKLDAILGNMNNNNNNNGAGGAGN</sequence>
<evidence type="ECO:0000313" key="2">
    <source>
        <dbReference type="EMBL" id="CAJ1935218.1"/>
    </source>
</evidence>
<comment type="caution">
    <text evidence="2">The sequence shown here is derived from an EMBL/GenBank/DDBJ whole genome shotgun (WGS) entry which is preliminary data.</text>
</comment>
<evidence type="ECO:0000313" key="3">
    <source>
        <dbReference type="Proteomes" id="UP001295423"/>
    </source>
</evidence>
<keyword evidence="1" id="KW-0732">Signal</keyword>
<gene>
    <name evidence="2" type="ORF">CYCCA115_LOCUS4554</name>
</gene>
<accession>A0AAD2CLF8</accession>
<feature type="chain" id="PRO_5042231050" evidence="1">
    <location>
        <begin position="26"/>
        <end position="186"/>
    </location>
</feature>
<feature type="signal peptide" evidence="1">
    <location>
        <begin position="1"/>
        <end position="25"/>
    </location>
</feature>
<keyword evidence="3" id="KW-1185">Reference proteome</keyword>
<proteinExistence type="predicted"/>
<organism evidence="2 3">
    <name type="scientific">Cylindrotheca closterium</name>
    <dbReference type="NCBI Taxonomy" id="2856"/>
    <lineage>
        <taxon>Eukaryota</taxon>
        <taxon>Sar</taxon>
        <taxon>Stramenopiles</taxon>
        <taxon>Ochrophyta</taxon>
        <taxon>Bacillariophyta</taxon>
        <taxon>Bacillariophyceae</taxon>
        <taxon>Bacillariophycidae</taxon>
        <taxon>Bacillariales</taxon>
        <taxon>Bacillariaceae</taxon>
        <taxon>Cylindrotheca</taxon>
    </lineage>
</organism>
<protein>
    <submittedName>
        <fullName evidence="2">Uncharacterized protein</fullName>
    </submittedName>
</protein>
<dbReference type="Proteomes" id="UP001295423">
    <property type="component" value="Unassembled WGS sequence"/>
</dbReference>
<reference evidence="2" key="1">
    <citation type="submission" date="2023-08" db="EMBL/GenBank/DDBJ databases">
        <authorList>
            <person name="Audoor S."/>
            <person name="Bilcke G."/>
        </authorList>
    </citation>
    <scope>NUCLEOTIDE SEQUENCE</scope>
</reference>
<dbReference type="EMBL" id="CAKOGP040000446">
    <property type="protein sequence ID" value="CAJ1935218.1"/>
    <property type="molecule type" value="Genomic_DNA"/>
</dbReference>